<dbReference type="Pfam" id="PF07394">
    <property type="entry name" value="DUF1501"/>
    <property type="match status" value="1"/>
</dbReference>
<gene>
    <name evidence="1" type="ORF">ETSY2_13460</name>
</gene>
<dbReference type="AlphaFoldDB" id="W4MA34"/>
<comment type="caution">
    <text evidence="1">The sequence shown here is derived from an EMBL/GenBank/DDBJ whole genome shotgun (WGS) entry which is preliminary data.</text>
</comment>
<dbReference type="InterPro" id="IPR010869">
    <property type="entry name" value="DUF1501"/>
</dbReference>
<accession>W4MA34</accession>
<name>W4MA34_9BACT</name>
<dbReference type="PATRIC" id="fig|1429439.4.peg.2304"/>
<dbReference type="PANTHER" id="PTHR43737:SF1">
    <property type="entry name" value="DUF1501 DOMAIN-CONTAINING PROTEIN"/>
    <property type="match status" value="1"/>
</dbReference>
<organism evidence="1 2">
    <name type="scientific">Candidatus Entotheonella gemina</name>
    <dbReference type="NCBI Taxonomy" id="1429439"/>
    <lineage>
        <taxon>Bacteria</taxon>
        <taxon>Pseudomonadati</taxon>
        <taxon>Nitrospinota/Tectimicrobiota group</taxon>
        <taxon>Candidatus Tectimicrobiota</taxon>
        <taxon>Candidatus Entotheonellia</taxon>
        <taxon>Candidatus Entotheonellales</taxon>
        <taxon>Candidatus Entotheonellaceae</taxon>
        <taxon>Candidatus Entotheonella</taxon>
    </lineage>
</organism>
<reference evidence="1 2" key="1">
    <citation type="journal article" date="2014" name="Nature">
        <title>An environmental bacterial taxon with a large and distinct metabolic repertoire.</title>
        <authorList>
            <person name="Wilson M.C."/>
            <person name="Mori T."/>
            <person name="Ruckert C."/>
            <person name="Uria A.R."/>
            <person name="Helf M.J."/>
            <person name="Takada K."/>
            <person name="Gernert C."/>
            <person name="Steffens U.A."/>
            <person name="Heycke N."/>
            <person name="Schmitt S."/>
            <person name="Rinke C."/>
            <person name="Helfrich E.J."/>
            <person name="Brachmann A.O."/>
            <person name="Gurgui C."/>
            <person name="Wakimoto T."/>
            <person name="Kracht M."/>
            <person name="Crusemann M."/>
            <person name="Hentschel U."/>
            <person name="Abe I."/>
            <person name="Matsunaga S."/>
            <person name="Kalinowski J."/>
            <person name="Takeyama H."/>
            <person name="Piel J."/>
        </authorList>
    </citation>
    <scope>NUCLEOTIDE SEQUENCE [LARGE SCALE GENOMIC DNA]</scope>
    <source>
        <strain evidence="2">TSY2</strain>
    </source>
</reference>
<dbReference type="HOGENOM" id="CLU_032896_2_0_7"/>
<dbReference type="PANTHER" id="PTHR43737">
    <property type="entry name" value="BLL7424 PROTEIN"/>
    <property type="match status" value="1"/>
</dbReference>
<keyword evidence="2" id="KW-1185">Reference proteome</keyword>
<protein>
    <recommendedName>
        <fullName evidence="3">DUF1501 domain-containing protein</fullName>
    </recommendedName>
</protein>
<dbReference type="EMBL" id="AZHX01000540">
    <property type="protein sequence ID" value="ETX07045.1"/>
    <property type="molecule type" value="Genomic_DNA"/>
</dbReference>
<evidence type="ECO:0000313" key="1">
    <source>
        <dbReference type="EMBL" id="ETX07045.1"/>
    </source>
</evidence>
<evidence type="ECO:0008006" key="3">
    <source>
        <dbReference type="Google" id="ProtNLM"/>
    </source>
</evidence>
<evidence type="ECO:0000313" key="2">
    <source>
        <dbReference type="Proteomes" id="UP000019140"/>
    </source>
</evidence>
<sequence>MSSDTKDPVLVVLQLSGGNDALNTVIPYNDPLYYDNRPNVRIPEEQVLPINDELGLHPTMGPVKALYDEGKVAIIQGIGYPNPSRSHFRSMDIWHTCEPDKVGDEGWLGRALRDIDPNKENVLTGVNFGRGLPRALVAPGVPVASVGNLETYGVLTGIEAEDQRMKALETFSNVYSPMIGQGPVLDYFAQTGLDALKGADILSTAPAKYSSTVEYGNDTVAQYMRNIVQTHLADFGTRVFYTTAPYNSFDTHAGELANHTRLWTETSNAIGAFYEDLKEHNATEEVVLLVFTEFGRRVHDNGSGTDHGAGGHAFVIGDKVKGGLYAEYPSLQQDQLVEGDLKFNNDFRGLYTTLLEKWLHLDAKPIVNGEFEQFDFI</sequence>
<proteinExistence type="predicted"/>
<dbReference type="Proteomes" id="UP000019140">
    <property type="component" value="Unassembled WGS sequence"/>
</dbReference>